<organism evidence="2 3">
    <name type="scientific">Streptomyces graminofaciens</name>
    <dbReference type="NCBI Taxonomy" id="68212"/>
    <lineage>
        <taxon>Bacteria</taxon>
        <taxon>Bacillati</taxon>
        <taxon>Actinomycetota</taxon>
        <taxon>Actinomycetes</taxon>
        <taxon>Kitasatosporales</taxon>
        <taxon>Streptomycetaceae</taxon>
        <taxon>Streptomyces</taxon>
    </lineage>
</organism>
<evidence type="ECO:0000313" key="3">
    <source>
        <dbReference type="Proteomes" id="UP001321542"/>
    </source>
</evidence>
<keyword evidence="3" id="KW-1185">Reference proteome</keyword>
<reference evidence="2 3" key="1">
    <citation type="journal article" date="2010" name="ChemBioChem">
        <title>Cloning and characterization of the biosynthetic gene cluster of 16-membered macrolide antibiotic FD-891: involvement of a dual functional cytochrome P450 monooxygenase catalyzing epoxidation and hydroxylation.</title>
        <authorList>
            <person name="Kudo F."/>
            <person name="Motegi A."/>
            <person name="Mizoue K."/>
            <person name="Eguchi T."/>
        </authorList>
    </citation>
    <scope>NUCLEOTIDE SEQUENCE [LARGE SCALE GENOMIC DNA]</scope>
    <source>
        <strain evidence="2 3">A-8890</strain>
    </source>
</reference>
<feature type="compositionally biased region" description="Polar residues" evidence="1">
    <location>
        <begin position="106"/>
        <end position="125"/>
    </location>
</feature>
<feature type="region of interest" description="Disordered" evidence="1">
    <location>
        <begin position="104"/>
        <end position="129"/>
    </location>
</feature>
<reference evidence="2 3" key="2">
    <citation type="journal article" date="2023" name="ChemBioChem">
        <title>Acyltransferase Domain Exchange between Two Independent Type I Polyketide Synthases in the Same Producer Strain of Macrolide Antibiotics.</title>
        <authorList>
            <person name="Kudo F."/>
            <person name="Kishikawa K."/>
            <person name="Tsuboi K."/>
            <person name="Kido T."/>
            <person name="Usui T."/>
            <person name="Hashimoto J."/>
            <person name="Shin-Ya K."/>
            <person name="Miyanaga A."/>
            <person name="Eguchi T."/>
        </authorList>
    </citation>
    <scope>NUCLEOTIDE SEQUENCE [LARGE SCALE GENOMIC DNA]</scope>
    <source>
        <strain evidence="2 3">A-8890</strain>
    </source>
</reference>
<proteinExistence type="predicted"/>
<name>A0ABN5VCI6_9ACTN</name>
<protein>
    <submittedName>
        <fullName evidence="2">Uncharacterized protein</fullName>
    </submittedName>
</protein>
<dbReference type="EMBL" id="AP018448">
    <property type="protein sequence ID" value="BBC30886.1"/>
    <property type="molecule type" value="Genomic_DNA"/>
</dbReference>
<evidence type="ECO:0000313" key="2">
    <source>
        <dbReference type="EMBL" id="BBC30886.1"/>
    </source>
</evidence>
<sequence length="149" mass="16545">MLDRHLHHLSPTPTRQDTHDAKIKTDLTESYQGVLQQRRPWLLRRSAGVIPNLLDVFFEGRGVKAAESGVPMRFATYTHLGRTGVAAVEEDGSLNSSRAHGRCRSWSGSATASPHCSKPTLSPSTPRRRSFCPRCACCHHWSRRPSGTS</sequence>
<evidence type="ECO:0000256" key="1">
    <source>
        <dbReference type="SAM" id="MobiDB-lite"/>
    </source>
</evidence>
<gene>
    <name evidence="2" type="ORF">SGFS_021800</name>
</gene>
<accession>A0ABN5VCI6</accession>
<dbReference type="Proteomes" id="UP001321542">
    <property type="component" value="Chromosome"/>
</dbReference>